<evidence type="ECO:0000313" key="2">
    <source>
        <dbReference type="EnsemblPlants" id="OMERI10G06460.1"/>
    </source>
</evidence>
<organism evidence="2">
    <name type="scientific">Oryza meridionalis</name>
    <dbReference type="NCBI Taxonomy" id="40149"/>
    <lineage>
        <taxon>Eukaryota</taxon>
        <taxon>Viridiplantae</taxon>
        <taxon>Streptophyta</taxon>
        <taxon>Embryophyta</taxon>
        <taxon>Tracheophyta</taxon>
        <taxon>Spermatophyta</taxon>
        <taxon>Magnoliopsida</taxon>
        <taxon>Liliopsida</taxon>
        <taxon>Poales</taxon>
        <taxon>Poaceae</taxon>
        <taxon>BOP clade</taxon>
        <taxon>Oryzoideae</taxon>
        <taxon>Oryzeae</taxon>
        <taxon>Oryzinae</taxon>
        <taxon>Oryza</taxon>
    </lineage>
</organism>
<dbReference type="Gramene" id="OMERI10G06460.1">
    <property type="protein sequence ID" value="OMERI10G06460.1"/>
    <property type="gene ID" value="OMERI10G06460"/>
</dbReference>
<reference evidence="2" key="2">
    <citation type="submission" date="2018-05" db="EMBL/GenBank/DDBJ databases">
        <title>OmerRS3 (Oryza meridionalis Reference Sequence Version 3).</title>
        <authorList>
            <person name="Zhang J."/>
            <person name="Kudrna D."/>
            <person name="Lee S."/>
            <person name="Talag J."/>
            <person name="Welchert J."/>
            <person name="Wing R.A."/>
        </authorList>
    </citation>
    <scope>NUCLEOTIDE SEQUENCE [LARGE SCALE GENOMIC DNA]</scope>
    <source>
        <strain evidence="2">cv. OR44</strain>
    </source>
</reference>
<evidence type="ECO:0000256" key="1">
    <source>
        <dbReference type="SAM" id="MobiDB-lite"/>
    </source>
</evidence>
<dbReference type="Proteomes" id="UP000008021">
    <property type="component" value="Chromosome 10"/>
</dbReference>
<dbReference type="EnsemblPlants" id="OMERI10G06460.1">
    <property type="protein sequence ID" value="OMERI10G06460.1"/>
    <property type="gene ID" value="OMERI10G06460"/>
</dbReference>
<dbReference type="AlphaFoldDB" id="A0A0E0EXI5"/>
<feature type="compositionally biased region" description="Basic and acidic residues" evidence="1">
    <location>
        <begin position="115"/>
        <end position="138"/>
    </location>
</feature>
<dbReference type="HOGENOM" id="CLU_1417196_0_0_1"/>
<feature type="region of interest" description="Disordered" evidence="1">
    <location>
        <begin position="31"/>
        <end position="55"/>
    </location>
</feature>
<feature type="compositionally biased region" description="Gly residues" evidence="1">
    <location>
        <begin position="96"/>
        <end position="114"/>
    </location>
</feature>
<sequence>MSFHPLYLFPQSPLSLLPPLSSITHWWRRAEDGGDEEGPRMATAGDGASWVQQRGAKDGACRARSASTFIVGYSSYQSSSATVVEGGNSEKETGDGDGAGEIGGGDGAVEIGGEGGEHAEDTDGSGERERKGERDQERCFTAASSILDLNSIGGDEEGPRTAAGGSGDRADDAIRLCLHRRSLELATSTVTT</sequence>
<evidence type="ECO:0000313" key="3">
    <source>
        <dbReference type="Proteomes" id="UP000008021"/>
    </source>
</evidence>
<accession>A0A0E0EXI5</accession>
<feature type="region of interest" description="Disordered" evidence="1">
    <location>
        <begin position="80"/>
        <end position="169"/>
    </location>
</feature>
<name>A0A0E0EXI5_9ORYZ</name>
<protein>
    <submittedName>
        <fullName evidence="2">Uncharacterized protein</fullName>
    </submittedName>
</protein>
<proteinExistence type="predicted"/>
<keyword evidence="3" id="KW-1185">Reference proteome</keyword>
<reference evidence="2" key="1">
    <citation type="submission" date="2015-04" db="UniProtKB">
        <authorList>
            <consortium name="EnsemblPlants"/>
        </authorList>
    </citation>
    <scope>IDENTIFICATION</scope>
</reference>